<dbReference type="AlphaFoldDB" id="A0A199VZ17"/>
<dbReference type="PANTHER" id="PTHR34193:SF1">
    <property type="entry name" value="EXPRESSED PROTEIN"/>
    <property type="match status" value="1"/>
</dbReference>
<comment type="caution">
    <text evidence="2">The sequence shown here is derived from an EMBL/GenBank/DDBJ whole genome shotgun (WGS) entry which is preliminary data.</text>
</comment>
<feature type="compositionally biased region" description="Basic and acidic residues" evidence="1">
    <location>
        <begin position="76"/>
        <end position="87"/>
    </location>
</feature>
<reference evidence="2 3" key="1">
    <citation type="journal article" date="2016" name="DNA Res.">
        <title>The draft genome of MD-2 pineapple using hybrid error correction of long reads.</title>
        <authorList>
            <person name="Redwan R.M."/>
            <person name="Saidin A."/>
            <person name="Kumar S.V."/>
        </authorList>
    </citation>
    <scope>NUCLEOTIDE SEQUENCE [LARGE SCALE GENOMIC DNA]</scope>
    <source>
        <strain evidence="3">cv. MD2</strain>
        <tissue evidence="2">Leaf</tissue>
    </source>
</reference>
<accession>A0A199VZ17</accession>
<proteinExistence type="predicted"/>
<feature type="region of interest" description="Disordered" evidence="1">
    <location>
        <begin position="76"/>
        <end position="99"/>
    </location>
</feature>
<feature type="non-terminal residue" evidence="2">
    <location>
        <position position="191"/>
    </location>
</feature>
<dbReference type="EMBL" id="LSRQ01000530">
    <property type="protein sequence ID" value="OAY82238.1"/>
    <property type="molecule type" value="Genomic_DNA"/>
</dbReference>
<gene>
    <name evidence="2" type="ORF">ACMD2_19425</name>
</gene>
<feature type="compositionally biased region" description="Basic residues" evidence="1">
    <location>
        <begin position="1"/>
        <end position="10"/>
    </location>
</feature>
<feature type="region of interest" description="Disordered" evidence="1">
    <location>
        <begin position="1"/>
        <end position="27"/>
    </location>
</feature>
<evidence type="ECO:0000313" key="2">
    <source>
        <dbReference type="EMBL" id="OAY82238.1"/>
    </source>
</evidence>
<evidence type="ECO:0000256" key="1">
    <source>
        <dbReference type="SAM" id="MobiDB-lite"/>
    </source>
</evidence>
<protein>
    <submittedName>
        <fullName evidence="2">Uncharacterized protein</fullName>
    </submittedName>
</protein>
<name>A0A199VZ17_ANACO</name>
<organism evidence="2 3">
    <name type="scientific">Ananas comosus</name>
    <name type="common">Pineapple</name>
    <name type="synonym">Ananas ananas</name>
    <dbReference type="NCBI Taxonomy" id="4615"/>
    <lineage>
        <taxon>Eukaryota</taxon>
        <taxon>Viridiplantae</taxon>
        <taxon>Streptophyta</taxon>
        <taxon>Embryophyta</taxon>
        <taxon>Tracheophyta</taxon>
        <taxon>Spermatophyta</taxon>
        <taxon>Magnoliopsida</taxon>
        <taxon>Liliopsida</taxon>
        <taxon>Poales</taxon>
        <taxon>Bromeliaceae</taxon>
        <taxon>Bromelioideae</taxon>
        <taxon>Ananas</taxon>
    </lineage>
</organism>
<sequence>MIAIKAHKSKESKVAPSGNTPRRFPGRRMEEFSFVHLSSRAREIAGGREELLGLLRDVPESDYELSLTDIVEKGSVDARSSVSKEKAAASSHGGEPIDPKTRVVKEKKKIMVRNGSFRSASDGVLLNVYLPASLTRSLTAPRMSRGAGYEACHPRMLVGAMAAGKAKERGGSKNQMNQRSLQIGLHCCVCG</sequence>
<dbReference type="Proteomes" id="UP000092600">
    <property type="component" value="Unassembled WGS sequence"/>
</dbReference>
<dbReference type="PANTHER" id="PTHR34193">
    <property type="entry name" value="OS11G0199801 PROTEIN"/>
    <property type="match status" value="1"/>
</dbReference>
<evidence type="ECO:0000313" key="3">
    <source>
        <dbReference type="Proteomes" id="UP000092600"/>
    </source>
</evidence>